<dbReference type="InterPro" id="IPR012337">
    <property type="entry name" value="RNaseH-like_sf"/>
</dbReference>
<dbReference type="AlphaFoldDB" id="A0A365XT85"/>
<dbReference type="RefSeq" id="WP_113618094.1">
    <property type="nucleotide sequence ID" value="NZ_QFFJ01000002.1"/>
</dbReference>
<dbReference type="PROSITE" id="PS50994">
    <property type="entry name" value="INTEGRASE"/>
    <property type="match status" value="1"/>
</dbReference>
<keyword evidence="3" id="KW-1185">Reference proteome</keyword>
<dbReference type="GO" id="GO:0003676">
    <property type="term" value="F:nucleic acid binding"/>
    <property type="evidence" value="ECO:0007669"/>
    <property type="project" value="InterPro"/>
</dbReference>
<dbReference type="PANTHER" id="PTHR47515:SF2">
    <property type="entry name" value="INTEGRASE CORE DOMAIN PROTEIN"/>
    <property type="match status" value="1"/>
</dbReference>
<protein>
    <recommendedName>
        <fullName evidence="1">Integrase catalytic domain-containing protein</fullName>
    </recommendedName>
</protein>
<comment type="caution">
    <text evidence="2">The sequence shown here is derived from an EMBL/GenBank/DDBJ whole genome shotgun (WGS) entry which is preliminary data.</text>
</comment>
<proteinExistence type="predicted"/>
<dbReference type="Pfam" id="PF00665">
    <property type="entry name" value="rve"/>
    <property type="match status" value="1"/>
</dbReference>
<dbReference type="OrthoDB" id="1495855at2"/>
<gene>
    <name evidence="2" type="ORF">DF182_22785</name>
</gene>
<sequence length="95" mass="10860">MEPLLQPIQPSITWSMDFMHNTVDESITFRSFNIIDDCSKVALNITINTSLTSKRVIKQLDQLIACRGQPLKIRVDNGLEFVAKDACQLIKQSWH</sequence>
<feature type="domain" description="Integrase catalytic" evidence="1">
    <location>
        <begin position="6"/>
        <end position="95"/>
    </location>
</feature>
<organism evidence="2 3">
    <name type="scientific">Chitinophaga flava</name>
    <dbReference type="NCBI Taxonomy" id="2259036"/>
    <lineage>
        <taxon>Bacteria</taxon>
        <taxon>Pseudomonadati</taxon>
        <taxon>Bacteroidota</taxon>
        <taxon>Chitinophagia</taxon>
        <taxon>Chitinophagales</taxon>
        <taxon>Chitinophagaceae</taxon>
        <taxon>Chitinophaga</taxon>
    </lineage>
</organism>
<dbReference type="InterPro" id="IPR036397">
    <property type="entry name" value="RNaseH_sf"/>
</dbReference>
<evidence type="ECO:0000313" key="2">
    <source>
        <dbReference type="EMBL" id="RBL89350.1"/>
    </source>
</evidence>
<dbReference type="EMBL" id="QFFJ01000002">
    <property type="protein sequence ID" value="RBL89350.1"/>
    <property type="molecule type" value="Genomic_DNA"/>
</dbReference>
<dbReference type="Gene3D" id="3.30.420.10">
    <property type="entry name" value="Ribonuclease H-like superfamily/Ribonuclease H"/>
    <property type="match status" value="1"/>
</dbReference>
<dbReference type="SUPFAM" id="SSF53098">
    <property type="entry name" value="Ribonuclease H-like"/>
    <property type="match status" value="1"/>
</dbReference>
<dbReference type="PANTHER" id="PTHR47515">
    <property type="entry name" value="LOW CALCIUM RESPONSE LOCUS PROTEIN T"/>
    <property type="match status" value="1"/>
</dbReference>
<evidence type="ECO:0000259" key="1">
    <source>
        <dbReference type="PROSITE" id="PS50994"/>
    </source>
</evidence>
<reference evidence="2 3" key="1">
    <citation type="submission" date="2018-05" db="EMBL/GenBank/DDBJ databases">
        <title>Chitinophaga sp. K3CV102501T nov., isolated from isolated from a monsoon evergreen broad-leaved forest soil.</title>
        <authorList>
            <person name="Lv Y."/>
        </authorList>
    </citation>
    <scope>NUCLEOTIDE SEQUENCE [LARGE SCALE GENOMIC DNA]</scope>
    <source>
        <strain evidence="2 3">GDMCC 1.1325</strain>
    </source>
</reference>
<dbReference type="Proteomes" id="UP000253410">
    <property type="component" value="Unassembled WGS sequence"/>
</dbReference>
<evidence type="ECO:0000313" key="3">
    <source>
        <dbReference type="Proteomes" id="UP000253410"/>
    </source>
</evidence>
<dbReference type="GO" id="GO:0015074">
    <property type="term" value="P:DNA integration"/>
    <property type="evidence" value="ECO:0007669"/>
    <property type="project" value="InterPro"/>
</dbReference>
<accession>A0A365XT85</accession>
<name>A0A365XT85_9BACT</name>
<dbReference type="InterPro" id="IPR001584">
    <property type="entry name" value="Integrase_cat-core"/>
</dbReference>